<keyword evidence="3 8" id="KW-0662">Pyridine nucleotide biosynthesis</keyword>
<dbReference type="GO" id="GO:0006569">
    <property type="term" value="P:L-tryptophan catabolic process"/>
    <property type="evidence" value="ECO:0007669"/>
    <property type="project" value="UniProtKB-UniRule"/>
</dbReference>
<dbReference type="InterPro" id="IPR014710">
    <property type="entry name" value="RmlC-like_jellyroll"/>
</dbReference>
<evidence type="ECO:0000313" key="9">
    <source>
        <dbReference type="EMBL" id="RNA27386.1"/>
    </source>
</evidence>
<dbReference type="PANTHER" id="PTHR15497">
    <property type="entry name" value="3-HYDROXYANTHRANILATE 3,4-DIOXYGENASE"/>
    <property type="match status" value="1"/>
</dbReference>
<feature type="binding site" evidence="8">
    <location>
        <position position="95"/>
    </location>
    <ligand>
        <name>substrate</name>
    </ligand>
</feature>
<evidence type="ECO:0000256" key="3">
    <source>
        <dbReference type="ARBA" id="ARBA00022642"/>
    </source>
</evidence>
<dbReference type="OrthoDB" id="204928at2759"/>
<evidence type="ECO:0000256" key="1">
    <source>
        <dbReference type="ARBA" id="ARBA00001954"/>
    </source>
</evidence>
<dbReference type="EC" id="1.13.11.6" evidence="8"/>
<dbReference type="GO" id="GO:0005737">
    <property type="term" value="C:cytoplasm"/>
    <property type="evidence" value="ECO:0007669"/>
    <property type="project" value="UniProtKB-SubCell"/>
</dbReference>
<dbReference type="GO" id="GO:0000334">
    <property type="term" value="F:3-hydroxyanthranilate 3,4-dioxygenase activity"/>
    <property type="evidence" value="ECO:0007669"/>
    <property type="project" value="UniProtKB-UniRule"/>
</dbReference>
<evidence type="ECO:0000256" key="7">
    <source>
        <dbReference type="ARBA" id="ARBA00023004"/>
    </source>
</evidence>
<dbReference type="Proteomes" id="UP000276133">
    <property type="component" value="Unassembled WGS sequence"/>
</dbReference>
<feature type="binding site" evidence="8">
    <location>
        <position position="105"/>
    </location>
    <ligand>
        <name>substrate</name>
    </ligand>
</feature>
<dbReference type="AlphaFoldDB" id="A0A3M7RV43"/>
<dbReference type="Pfam" id="PF06052">
    <property type="entry name" value="3-HAO"/>
    <property type="match status" value="1"/>
</dbReference>
<keyword evidence="7 8" id="KW-0408">Iron</keyword>
<comment type="caution">
    <text evidence="9">The sequence shown here is derived from an EMBL/GenBank/DDBJ whole genome shotgun (WGS) entry which is preliminary data.</text>
</comment>
<protein>
    <recommendedName>
        <fullName evidence="8">3-hydroxyanthranilate 3,4-dioxygenase</fullName>
        <ecNumber evidence="8">1.13.11.6</ecNumber>
    </recommendedName>
    <alternativeName>
        <fullName evidence="8">3-hydroxyanthranilate oxygenase</fullName>
        <shortName evidence="8">3-HAO</shortName>
    </alternativeName>
    <alternativeName>
        <fullName evidence="8">3-hydroxyanthranilic acid dioxygenase</fullName>
        <shortName evidence="8">HAD</shortName>
    </alternativeName>
</protein>
<feature type="binding site" evidence="8">
    <location>
        <position position="91"/>
    </location>
    <ligand>
        <name>Fe cation</name>
        <dbReference type="ChEBI" id="CHEBI:24875"/>
        <note>catalytic</note>
    </ligand>
</feature>
<reference evidence="9 10" key="1">
    <citation type="journal article" date="2018" name="Sci. Rep.">
        <title>Genomic signatures of local adaptation to the degree of environmental predictability in rotifers.</title>
        <authorList>
            <person name="Franch-Gras L."/>
            <person name="Hahn C."/>
            <person name="Garcia-Roger E.M."/>
            <person name="Carmona M.J."/>
            <person name="Serra M."/>
            <person name="Gomez A."/>
        </authorList>
    </citation>
    <scope>NUCLEOTIDE SEQUENCE [LARGE SCALE GENOMIC DNA]</scope>
    <source>
        <strain evidence="9">HYR1</strain>
    </source>
</reference>
<comment type="caution">
    <text evidence="8">Lacks conserved residue(s) required for the propagation of feature annotation.</text>
</comment>
<dbReference type="InterPro" id="IPR010329">
    <property type="entry name" value="3hydroanth_dOase"/>
</dbReference>
<dbReference type="GO" id="GO:0034354">
    <property type="term" value="P:'de novo' NAD+ biosynthetic process from L-tryptophan"/>
    <property type="evidence" value="ECO:0007669"/>
    <property type="project" value="UniProtKB-UniRule"/>
</dbReference>
<evidence type="ECO:0000313" key="10">
    <source>
        <dbReference type="Proteomes" id="UP000276133"/>
    </source>
</evidence>
<proteinExistence type="inferred from homology"/>
<dbReference type="SUPFAM" id="SSF51182">
    <property type="entry name" value="RmlC-like cupins"/>
    <property type="match status" value="1"/>
</dbReference>
<evidence type="ECO:0000256" key="2">
    <source>
        <dbReference type="ARBA" id="ARBA00002752"/>
    </source>
</evidence>
<dbReference type="Gene3D" id="2.60.120.10">
    <property type="entry name" value="Jelly Rolls"/>
    <property type="match status" value="1"/>
</dbReference>
<dbReference type="GO" id="GO:0019805">
    <property type="term" value="P:quinolinate biosynthetic process"/>
    <property type="evidence" value="ECO:0007669"/>
    <property type="project" value="UniProtKB-UniRule"/>
</dbReference>
<comment type="pathway">
    <text evidence="8">Cofactor biosynthesis; NAD(+) biosynthesis; quinolinate from L-kynurenine: step 3/3.</text>
</comment>
<keyword evidence="10" id="KW-1185">Reference proteome</keyword>
<dbReference type="InterPro" id="IPR011051">
    <property type="entry name" value="RmlC_Cupin_sf"/>
</dbReference>
<evidence type="ECO:0000256" key="8">
    <source>
        <dbReference type="HAMAP-Rule" id="MF_03019"/>
    </source>
</evidence>
<comment type="similarity">
    <text evidence="8">Belongs to the 3-HAO family.</text>
</comment>
<feature type="binding site" evidence="8">
    <location>
        <position position="47"/>
    </location>
    <ligand>
        <name>Fe cation</name>
        <dbReference type="ChEBI" id="CHEBI:24875"/>
        <note>catalytic</note>
    </ligand>
</feature>
<comment type="catalytic activity">
    <reaction evidence="8">
        <text>3-hydroxyanthranilate + O2 = (2Z,4Z)-2-amino-3-carboxymuconate 6-semialdehyde</text>
        <dbReference type="Rhea" id="RHEA:17953"/>
        <dbReference type="ChEBI" id="CHEBI:15379"/>
        <dbReference type="ChEBI" id="CHEBI:36559"/>
        <dbReference type="ChEBI" id="CHEBI:77612"/>
        <dbReference type="EC" id="1.13.11.6"/>
    </reaction>
</comment>
<keyword evidence="6 8" id="KW-0560">Oxidoreductase</keyword>
<dbReference type="GO" id="GO:0043420">
    <property type="term" value="P:anthranilate metabolic process"/>
    <property type="evidence" value="ECO:0007669"/>
    <property type="project" value="UniProtKB-UniRule"/>
</dbReference>
<gene>
    <name evidence="9" type="ORF">BpHYR1_008735</name>
</gene>
<feature type="binding site" evidence="8">
    <location>
        <position position="43"/>
    </location>
    <ligand>
        <name>O2</name>
        <dbReference type="ChEBI" id="CHEBI:15379"/>
    </ligand>
</feature>
<organism evidence="9 10">
    <name type="scientific">Brachionus plicatilis</name>
    <name type="common">Marine rotifer</name>
    <name type="synonym">Brachionus muelleri</name>
    <dbReference type="NCBI Taxonomy" id="10195"/>
    <lineage>
        <taxon>Eukaryota</taxon>
        <taxon>Metazoa</taxon>
        <taxon>Spiralia</taxon>
        <taxon>Gnathifera</taxon>
        <taxon>Rotifera</taxon>
        <taxon>Eurotatoria</taxon>
        <taxon>Monogononta</taxon>
        <taxon>Pseudotrocha</taxon>
        <taxon>Ploima</taxon>
        <taxon>Brachionidae</taxon>
        <taxon>Brachionus</taxon>
    </lineage>
</organism>
<dbReference type="STRING" id="10195.A0A3M7RV43"/>
<dbReference type="GO" id="GO:0008198">
    <property type="term" value="F:ferrous iron binding"/>
    <property type="evidence" value="ECO:0007669"/>
    <property type="project" value="UniProtKB-UniRule"/>
</dbReference>
<evidence type="ECO:0000256" key="6">
    <source>
        <dbReference type="ARBA" id="ARBA00023002"/>
    </source>
</evidence>
<dbReference type="PANTHER" id="PTHR15497:SF1">
    <property type="entry name" value="3-HYDROXYANTHRANILATE 3,4-DIOXYGENASE"/>
    <property type="match status" value="1"/>
</dbReference>
<dbReference type="HAMAP" id="MF_00825">
    <property type="entry name" value="3_HAO"/>
    <property type="match status" value="1"/>
</dbReference>
<comment type="cofactor">
    <cofactor evidence="1 8">
        <name>Fe(2+)</name>
        <dbReference type="ChEBI" id="CHEBI:29033"/>
    </cofactor>
</comment>
<dbReference type="EMBL" id="REGN01002548">
    <property type="protein sequence ID" value="RNA27386.1"/>
    <property type="molecule type" value="Genomic_DNA"/>
</dbReference>
<comment type="subcellular location">
    <subcellularLocation>
        <location evidence="8">Cytoplasm</location>
    </subcellularLocation>
</comment>
<dbReference type="NCBIfam" id="TIGR03037">
    <property type="entry name" value="anthran_nbaC"/>
    <property type="match status" value="1"/>
</dbReference>
<evidence type="ECO:0000256" key="4">
    <source>
        <dbReference type="ARBA" id="ARBA00022723"/>
    </source>
</evidence>
<accession>A0A3M7RV43</accession>
<name>A0A3M7RV43_BRAPC</name>
<evidence type="ECO:0000256" key="5">
    <source>
        <dbReference type="ARBA" id="ARBA00022964"/>
    </source>
</evidence>
<feature type="binding site" evidence="8">
    <location>
        <position position="53"/>
    </location>
    <ligand>
        <name>substrate</name>
    </ligand>
</feature>
<feature type="binding site" evidence="8">
    <location>
        <position position="53"/>
    </location>
    <ligand>
        <name>Fe cation</name>
        <dbReference type="ChEBI" id="CHEBI:24875"/>
        <note>catalytic</note>
    </ligand>
</feature>
<feature type="region of interest" description="Domain A (catalytic)" evidence="8">
    <location>
        <begin position="1"/>
        <end position="181"/>
    </location>
</feature>
<dbReference type="UniPathway" id="UPA00253">
    <property type="reaction ID" value="UER00330"/>
</dbReference>
<comment type="function">
    <text evidence="2 8">Catalyzes the oxidative ring opening of 3-hydroxyanthranilate to 2-amino-3-carboxymuconate semialdehyde, which spontaneously cyclizes to quinolinate.</text>
</comment>
<dbReference type="CDD" id="cd06123">
    <property type="entry name" value="cupin_HAO"/>
    <property type="match status" value="1"/>
</dbReference>
<sequence length="291" mass="33287">MANVINVSKWIEENKSSFNPPVCNKLMHNEQLVVMFVGGPNQREDYHIEQGEELFYQLKGDMCVKIIENGQHRDVHIKEGEFFLLPARIPHSPQRTAGSIGLVIERKRSLDETDAVRWFVPNSTQVLYEKWFHCKDLGTELIPLIKTFFASEEYRTKIPGKNVQSEQPYSLNNVTLDRQGHGPFNFEARVKSIESDSANLAPHDLQFSVMVLKNGQHEFEHFYQNGLDLWLWLLKGSAQLTLNCSNTNKQQSTKLFTNDSFLVTPSDNQKLGIEVDEDALLIVIGQDPGKK</sequence>
<keyword evidence="4 8" id="KW-0479">Metal-binding</keyword>
<keyword evidence="5 8" id="KW-0223">Dioxygenase</keyword>
<feature type="region of interest" description="Domain B" evidence="8">
    <location>
        <begin position="181"/>
        <end position="291"/>
    </location>
</feature>
<keyword evidence="8" id="KW-0963">Cytoplasm</keyword>